<sequence>MILGRTYYNARPGLPQQLCRAILPDTGGQLKLFKFVPDEFVAFAGFFQTLCGDQNGVLILSGRHQ</sequence>
<organism evidence="1 2">
    <name type="scientific">Arsukibacterium ikkense</name>
    <dbReference type="NCBI Taxonomy" id="336831"/>
    <lineage>
        <taxon>Bacteria</taxon>
        <taxon>Pseudomonadati</taxon>
        <taxon>Pseudomonadota</taxon>
        <taxon>Gammaproteobacteria</taxon>
        <taxon>Chromatiales</taxon>
        <taxon>Chromatiaceae</taxon>
        <taxon>Arsukibacterium</taxon>
    </lineage>
</organism>
<proteinExistence type="predicted"/>
<dbReference type="Proteomes" id="UP000034228">
    <property type="component" value="Unassembled WGS sequence"/>
</dbReference>
<protein>
    <submittedName>
        <fullName evidence="1">Uncharacterized protein</fullName>
    </submittedName>
</protein>
<dbReference type="AlphaFoldDB" id="A0A0M2VAC1"/>
<name>A0A0M2VAC1_9GAMM</name>
<evidence type="ECO:0000313" key="2">
    <source>
        <dbReference type="Proteomes" id="UP000034228"/>
    </source>
</evidence>
<reference evidence="1 2" key="1">
    <citation type="submission" date="2015-03" db="EMBL/GenBank/DDBJ databases">
        <title>Draft genome sequences of two protease-producing strains of Arsukibacterium isolated from two cold and alkaline environments.</title>
        <authorList>
            <person name="Lylloff J.E."/>
            <person name="Skov L.B."/>
            <person name="Jepsen M."/>
            <person name="Hallin P.F."/>
            <person name="Sorensen S.J."/>
            <person name="Stougaard P."/>
            <person name="Glaring M.A."/>
        </authorList>
    </citation>
    <scope>NUCLEOTIDE SEQUENCE [LARGE SCALE GENOMIC DNA]</scope>
    <source>
        <strain evidence="1 2">GCM72</strain>
    </source>
</reference>
<gene>
    <name evidence="1" type="ORF">WG68_06935</name>
</gene>
<dbReference type="STRING" id="336831.WG68_06935"/>
<accession>A0A0M2VAC1</accession>
<keyword evidence="2" id="KW-1185">Reference proteome</keyword>
<dbReference type="EMBL" id="LAHO01000005">
    <property type="protein sequence ID" value="KKO46088.1"/>
    <property type="molecule type" value="Genomic_DNA"/>
</dbReference>
<comment type="caution">
    <text evidence="1">The sequence shown here is derived from an EMBL/GenBank/DDBJ whole genome shotgun (WGS) entry which is preliminary data.</text>
</comment>
<evidence type="ECO:0000313" key="1">
    <source>
        <dbReference type="EMBL" id="KKO46088.1"/>
    </source>
</evidence>